<proteinExistence type="predicted"/>
<dbReference type="EMBL" id="GBXM01074677">
    <property type="protein sequence ID" value="JAH33900.1"/>
    <property type="molecule type" value="Transcribed_RNA"/>
</dbReference>
<name>A0A0E9RZU6_ANGAN</name>
<sequence>MIMLCLWLSFDISVMVFKQQATGFQSNCFAGHALI</sequence>
<evidence type="ECO:0000313" key="1">
    <source>
        <dbReference type="EMBL" id="JAH33900.1"/>
    </source>
</evidence>
<accession>A0A0E9RZU6</accession>
<dbReference type="AlphaFoldDB" id="A0A0E9RZU6"/>
<reference evidence="1" key="2">
    <citation type="journal article" date="2015" name="Fish Shellfish Immunol.">
        <title>Early steps in the European eel (Anguilla anguilla)-Vibrio vulnificus interaction in the gills: Role of the RtxA13 toxin.</title>
        <authorList>
            <person name="Callol A."/>
            <person name="Pajuelo D."/>
            <person name="Ebbesson L."/>
            <person name="Teles M."/>
            <person name="MacKenzie S."/>
            <person name="Amaro C."/>
        </authorList>
    </citation>
    <scope>NUCLEOTIDE SEQUENCE</scope>
</reference>
<reference evidence="1" key="1">
    <citation type="submission" date="2014-11" db="EMBL/GenBank/DDBJ databases">
        <authorList>
            <person name="Amaro Gonzalez C."/>
        </authorList>
    </citation>
    <scope>NUCLEOTIDE SEQUENCE</scope>
</reference>
<protein>
    <submittedName>
        <fullName evidence="1">Uncharacterized protein</fullName>
    </submittedName>
</protein>
<organism evidence="1">
    <name type="scientific">Anguilla anguilla</name>
    <name type="common">European freshwater eel</name>
    <name type="synonym">Muraena anguilla</name>
    <dbReference type="NCBI Taxonomy" id="7936"/>
    <lineage>
        <taxon>Eukaryota</taxon>
        <taxon>Metazoa</taxon>
        <taxon>Chordata</taxon>
        <taxon>Craniata</taxon>
        <taxon>Vertebrata</taxon>
        <taxon>Euteleostomi</taxon>
        <taxon>Actinopterygii</taxon>
        <taxon>Neopterygii</taxon>
        <taxon>Teleostei</taxon>
        <taxon>Anguilliformes</taxon>
        <taxon>Anguillidae</taxon>
        <taxon>Anguilla</taxon>
    </lineage>
</organism>